<evidence type="ECO:0000259" key="2">
    <source>
        <dbReference type="Pfam" id="PF01266"/>
    </source>
</evidence>
<dbReference type="GO" id="GO:0016491">
    <property type="term" value="F:oxidoreductase activity"/>
    <property type="evidence" value="ECO:0007669"/>
    <property type="project" value="UniProtKB-KW"/>
</dbReference>
<name>A0A433J3G8_9PROT</name>
<protein>
    <submittedName>
        <fullName evidence="3">FAD-binding oxidoreductase</fullName>
    </submittedName>
</protein>
<dbReference type="RefSeq" id="WP_127002245.1">
    <property type="nucleotide sequence ID" value="NZ_CP173193.1"/>
</dbReference>
<dbReference type="SUPFAM" id="SSF51905">
    <property type="entry name" value="FAD/NAD(P)-binding domain"/>
    <property type="match status" value="1"/>
</dbReference>
<dbReference type="InterPro" id="IPR036188">
    <property type="entry name" value="FAD/NAD-bd_sf"/>
</dbReference>
<dbReference type="Pfam" id="PF01266">
    <property type="entry name" value="DAO"/>
    <property type="match status" value="1"/>
</dbReference>
<dbReference type="Gene3D" id="3.30.9.10">
    <property type="entry name" value="D-Amino Acid Oxidase, subunit A, domain 2"/>
    <property type="match status" value="1"/>
</dbReference>
<evidence type="ECO:0000256" key="1">
    <source>
        <dbReference type="ARBA" id="ARBA00023002"/>
    </source>
</evidence>
<dbReference type="Proteomes" id="UP000280346">
    <property type="component" value="Unassembled WGS sequence"/>
</dbReference>
<evidence type="ECO:0000313" key="4">
    <source>
        <dbReference type="Proteomes" id="UP000280346"/>
    </source>
</evidence>
<evidence type="ECO:0000313" key="3">
    <source>
        <dbReference type="EMBL" id="RUQ66368.1"/>
    </source>
</evidence>
<gene>
    <name evidence="3" type="ORF">EJ913_22910</name>
</gene>
<keyword evidence="1" id="KW-0560">Oxidoreductase</keyword>
<dbReference type="EMBL" id="RZIJ01000021">
    <property type="protein sequence ID" value="RUQ66368.1"/>
    <property type="molecule type" value="Genomic_DNA"/>
</dbReference>
<proteinExistence type="predicted"/>
<dbReference type="InterPro" id="IPR006076">
    <property type="entry name" value="FAD-dep_OxRdtase"/>
</dbReference>
<dbReference type="AlphaFoldDB" id="A0A433J3G8"/>
<comment type="caution">
    <text evidence="3">The sequence shown here is derived from an EMBL/GenBank/DDBJ whole genome shotgun (WGS) entry which is preliminary data.</text>
</comment>
<dbReference type="OrthoDB" id="9806601at2"/>
<sequence>MLNDPRSHGLWELTAPPAPPTAALAGSQRADVVVVGGGYTGLSAALHLAEGGADVAVLEAVDLGFGGAGRNVGLVNAGMWVMPESLVEVLGPDYGERLLDFLGNAPRAVFDLIERHGIACEAETSGTIHCAVGPKGLRELEDRAAQWQRRGAPVELLSAAQTAEKVGTSAYAGGLLDRRAGTIQPLAYARGLAHAAVSAGARIFTGSPVLSTEESGGRWTVRTPAGSVSADWIVVATDAYSSGPWARVREEQVHLPYFNFATEPLSEAARSAILPERQGVWDTRDVLSSFRFDRAGRLVFGSVGALKGVGAAVHRAWAKRALKRLFPHLGDVRFEAEWYGLIGMTSDNLPRFHKLDRNVLSFCGYNGRGIAPGTVFGRALAAHILGQVKEQDLPLPLSVPATPPFRAAKEAYYEVGAQLAHLVDSRL</sequence>
<keyword evidence="4" id="KW-1185">Reference proteome</keyword>
<feature type="domain" description="FAD dependent oxidoreductase" evidence="2">
    <location>
        <begin position="31"/>
        <end position="382"/>
    </location>
</feature>
<accession>A0A433J3G8</accession>
<dbReference type="PANTHER" id="PTHR13847:SF275">
    <property type="entry name" value="GAMMA-GLUTAMYLPUTRESCINE OXIDOREDUCTASE"/>
    <property type="match status" value="1"/>
</dbReference>
<organism evidence="3 4">
    <name type="scientific">Azospirillum doebereinerae</name>
    <dbReference type="NCBI Taxonomy" id="92933"/>
    <lineage>
        <taxon>Bacteria</taxon>
        <taxon>Pseudomonadati</taxon>
        <taxon>Pseudomonadota</taxon>
        <taxon>Alphaproteobacteria</taxon>
        <taxon>Rhodospirillales</taxon>
        <taxon>Azospirillaceae</taxon>
        <taxon>Azospirillum</taxon>
    </lineage>
</organism>
<dbReference type="PANTHER" id="PTHR13847">
    <property type="entry name" value="SARCOSINE DEHYDROGENASE-RELATED"/>
    <property type="match status" value="1"/>
</dbReference>
<reference evidence="3 4" key="1">
    <citation type="submission" date="2018-12" db="EMBL/GenBank/DDBJ databases">
        <authorList>
            <person name="Yang Y."/>
        </authorList>
    </citation>
    <scope>NUCLEOTIDE SEQUENCE [LARGE SCALE GENOMIC DNA]</scope>
    <source>
        <strain evidence="3 4">GSF71</strain>
    </source>
</reference>
<dbReference type="Gene3D" id="3.50.50.60">
    <property type="entry name" value="FAD/NAD(P)-binding domain"/>
    <property type="match status" value="1"/>
</dbReference>
<dbReference type="GO" id="GO:0005737">
    <property type="term" value="C:cytoplasm"/>
    <property type="evidence" value="ECO:0007669"/>
    <property type="project" value="TreeGrafter"/>
</dbReference>